<organism evidence="2 3">
    <name type="scientific">Sphaerosporella brunnea</name>
    <dbReference type="NCBI Taxonomy" id="1250544"/>
    <lineage>
        <taxon>Eukaryota</taxon>
        <taxon>Fungi</taxon>
        <taxon>Dikarya</taxon>
        <taxon>Ascomycota</taxon>
        <taxon>Pezizomycotina</taxon>
        <taxon>Pezizomycetes</taxon>
        <taxon>Pezizales</taxon>
        <taxon>Pyronemataceae</taxon>
        <taxon>Sphaerosporella</taxon>
    </lineage>
</organism>
<dbReference type="InParanoid" id="A0A5J5F5A0"/>
<keyword evidence="1" id="KW-1133">Transmembrane helix</keyword>
<comment type="caution">
    <text evidence="2">The sequence shown here is derived from an EMBL/GenBank/DDBJ whole genome shotgun (WGS) entry which is preliminary data.</text>
</comment>
<keyword evidence="1" id="KW-0812">Transmembrane</keyword>
<dbReference type="EMBL" id="VXIS01000033">
    <property type="protein sequence ID" value="KAA8911694.1"/>
    <property type="molecule type" value="Genomic_DNA"/>
</dbReference>
<dbReference type="Proteomes" id="UP000326924">
    <property type="component" value="Unassembled WGS sequence"/>
</dbReference>
<keyword evidence="1" id="KW-0472">Membrane</keyword>
<dbReference type="AlphaFoldDB" id="A0A5J5F5A0"/>
<protein>
    <submittedName>
        <fullName evidence="2">Uncharacterized protein</fullName>
    </submittedName>
</protein>
<proteinExistence type="predicted"/>
<evidence type="ECO:0000256" key="1">
    <source>
        <dbReference type="SAM" id="Phobius"/>
    </source>
</evidence>
<accession>A0A5J5F5A0</accession>
<gene>
    <name evidence="2" type="ORF">FN846DRAFT_405858</name>
</gene>
<feature type="transmembrane region" description="Helical" evidence="1">
    <location>
        <begin position="79"/>
        <end position="99"/>
    </location>
</feature>
<evidence type="ECO:0000313" key="3">
    <source>
        <dbReference type="Proteomes" id="UP000326924"/>
    </source>
</evidence>
<name>A0A5J5F5A0_9PEZI</name>
<keyword evidence="3" id="KW-1185">Reference proteome</keyword>
<sequence length="177" mass="21768">MITGRLFYRIPYLIPEPRLAHKKTTRTNESYCYIRIFLLHTTTTDEFFFFPFFFLRSNRSVHPSCFFSSFELHPVWSDIFYSSFFFLFLLLVFGCYWSFGIGWERSALGYGNHWLAGFFFLIWLYWGLKFKHLLLTFYNWVASFDCCSFRERKCVCQHQWQKQWAYYIRTVNFMRDV</sequence>
<feature type="transmembrane region" description="Helical" evidence="1">
    <location>
        <begin position="111"/>
        <end position="128"/>
    </location>
</feature>
<evidence type="ECO:0000313" key="2">
    <source>
        <dbReference type="EMBL" id="KAA8911694.1"/>
    </source>
</evidence>
<reference evidence="2 3" key="1">
    <citation type="submission" date="2019-09" db="EMBL/GenBank/DDBJ databases">
        <title>Draft genome of the ectomycorrhizal ascomycete Sphaerosporella brunnea.</title>
        <authorList>
            <consortium name="DOE Joint Genome Institute"/>
            <person name="Benucci G.M."/>
            <person name="Marozzi G."/>
            <person name="Antonielli L."/>
            <person name="Sanchez S."/>
            <person name="Marco P."/>
            <person name="Wang X."/>
            <person name="Falini L.B."/>
            <person name="Barry K."/>
            <person name="Haridas S."/>
            <person name="Lipzen A."/>
            <person name="Labutti K."/>
            <person name="Grigoriev I.V."/>
            <person name="Murat C."/>
            <person name="Martin F."/>
            <person name="Albertini E."/>
            <person name="Donnini D."/>
            <person name="Bonito G."/>
        </authorList>
    </citation>
    <scope>NUCLEOTIDE SEQUENCE [LARGE SCALE GENOMIC DNA]</scope>
    <source>
        <strain evidence="2 3">Sb_GMNB300</strain>
    </source>
</reference>